<dbReference type="PANTHER" id="PTHR42655:SF1">
    <property type="entry name" value="GLYCOGEN PHOSPHORYLASE"/>
    <property type="match status" value="1"/>
</dbReference>
<name>A0A0S3QVJ3_THET7</name>
<comment type="cofactor">
    <cofactor evidence="2">
        <name>pyridoxal 5'-phosphate</name>
        <dbReference type="ChEBI" id="CHEBI:597326"/>
    </cofactor>
</comment>
<accession>A0A0S3QVJ3</accession>
<dbReference type="KEGG" id="ttk:TST_1560"/>
<dbReference type="InterPro" id="IPR052182">
    <property type="entry name" value="Glycogen/Maltodextrin_Phosph"/>
</dbReference>
<evidence type="ECO:0000256" key="9">
    <source>
        <dbReference type="ARBA" id="ARBA00023277"/>
    </source>
</evidence>
<dbReference type="Gene3D" id="3.40.50.2000">
    <property type="entry name" value="Glycogen Phosphorylase B"/>
    <property type="match status" value="2"/>
</dbReference>
<keyword evidence="7 13" id="KW-0808">Transferase</keyword>
<evidence type="ECO:0000256" key="10">
    <source>
        <dbReference type="ARBA" id="ARBA00025174"/>
    </source>
</evidence>
<dbReference type="AlphaFoldDB" id="A0A0S3QVJ3"/>
<dbReference type="Proteomes" id="UP000063234">
    <property type="component" value="Chromosome"/>
</dbReference>
<dbReference type="InterPro" id="IPR024517">
    <property type="entry name" value="Glycogen_phosphorylase_DUF3417"/>
</dbReference>
<keyword evidence="6 13" id="KW-0328">Glycosyltransferase</keyword>
<evidence type="ECO:0000256" key="5">
    <source>
        <dbReference type="ARBA" id="ARBA00022533"/>
    </source>
</evidence>
<dbReference type="NCBIfam" id="TIGR02094">
    <property type="entry name" value="more_P_ylases"/>
    <property type="match status" value="1"/>
</dbReference>
<feature type="domain" description="DUF3417" evidence="12">
    <location>
        <begin position="5"/>
        <end position="104"/>
    </location>
</feature>
<evidence type="ECO:0000256" key="7">
    <source>
        <dbReference type="ARBA" id="ARBA00022679"/>
    </source>
</evidence>
<dbReference type="GO" id="GO:0030170">
    <property type="term" value="F:pyridoxal phosphate binding"/>
    <property type="evidence" value="ECO:0007669"/>
    <property type="project" value="InterPro"/>
</dbReference>
<comment type="catalytic activity">
    <reaction evidence="1">
        <text>[(1-&gt;4)-alpha-D-glucosyl](n) + phosphate = [(1-&gt;4)-alpha-D-glucosyl](n-1) + alpha-D-glucose 1-phosphate</text>
        <dbReference type="Rhea" id="RHEA:41732"/>
        <dbReference type="Rhea" id="RHEA-COMP:9584"/>
        <dbReference type="Rhea" id="RHEA-COMP:9586"/>
        <dbReference type="ChEBI" id="CHEBI:15444"/>
        <dbReference type="ChEBI" id="CHEBI:43474"/>
        <dbReference type="ChEBI" id="CHEBI:58601"/>
        <dbReference type="EC" id="2.4.1.1"/>
    </reaction>
</comment>
<dbReference type="EMBL" id="AP013035">
    <property type="protein sequence ID" value="BAT72346.1"/>
    <property type="molecule type" value="Genomic_DNA"/>
</dbReference>
<dbReference type="InterPro" id="IPR035090">
    <property type="entry name" value="Pyridoxal_P_attach_site"/>
</dbReference>
<dbReference type="RefSeq" id="WP_068550435.1">
    <property type="nucleotide sequence ID" value="NZ_AP013035.1"/>
</dbReference>
<dbReference type="SUPFAM" id="SSF53756">
    <property type="entry name" value="UDP-Glycosyltransferase/glycogen phosphorylase"/>
    <property type="match status" value="1"/>
</dbReference>
<dbReference type="GO" id="GO:0008184">
    <property type="term" value="F:glycogen phosphorylase activity"/>
    <property type="evidence" value="ECO:0007669"/>
    <property type="project" value="InterPro"/>
</dbReference>
<evidence type="ECO:0000313" key="14">
    <source>
        <dbReference type="Proteomes" id="UP000063234"/>
    </source>
</evidence>
<dbReference type="PATRIC" id="fig|1298851.3.peg.1633"/>
<dbReference type="EC" id="2.4.1.1" evidence="4"/>
<evidence type="ECO:0000313" key="13">
    <source>
        <dbReference type="EMBL" id="BAT72346.1"/>
    </source>
</evidence>
<evidence type="ECO:0000259" key="12">
    <source>
        <dbReference type="Pfam" id="PF11897"/>
    </source>
</evidence>
<evidence type="ECO:0000256" key="6">
    <source>
        <dbReference type="ARBA" id="ARBA00022676"/>
    </source>
</evidence>
<evidence type="ECO:0000256" key="11">
    <source>
        <dbReference type="PIRSR" id="PIRSR000460-1"/>
    </source>
</evidence>
<dbReference type="OrthoDB" id="9760804at2"/>
<comment type="function">
    <text evidence="10">Phosphorylase is an important allosteric enzyme in carbohydrate metabolism. Enzymes from different sources differ in their regulatory mechanisms and in their natural substrates. However, all known phosphorylases share catalytic and structural properties.</text>
</comment>
<dbReference type="InterPro" id="IPR000811">
    <property type="entry name" value="Glyco_trans_35"/>
</dbReference>
<dbReference type="PANTHER" id="PTHR42655">
    <property type="entry name" value="GLYCOGEN PHOSPHORYLASE"/>
    <property type="match status" value="1"/>
</dbReference>
<dbReference type="GO" id="GO:0005975">
    <property type="term" value="P:carbohydrate metabolic process"/>
    <property type="evidence" value="ECO:0007669"/>
    <property type="project" value="InterPro"/>
</dbReference>
<gene>
    <name evidence="13" type="primary">glgP</name>
    <name evidence="13" type="ORF">TST_1560</name>
</gene>
<keyword evidence="5" id="KW-0021">Allosteric enzyme</keyword>
<reference evidence="14" key="1">
    <citation type="journal article" date="2018" name="Science">
        <title>A primordial and reversible TCA cycle in a facultatively chemolithoautotrophic thermophile.</title>
        <authorList>
            <person name="Nunoura T."/>
            <person name="Chikaraishi Y."/>
            <person name="Izaki R."/>
            <person name="Suwa T."/>
            <person name="Sato T."/>
            <person name="Harada T."/>
            <person name="Mori K."/>
            <person name="Kato Y."/>
            <person name="Miyazaki M."/>
            <person name="Shimamura S."/>
            <person name="Yanagawa K."/>
            <person name="Shuto A."/>
            <person name="Ohkouchi N."/>
            <person name="Fujita N."/>
            <person name="Takaki Y."/>
            <person name="Atomi H."/>
            <person name="Takai K."/>
        </authorList>
    </citation>
    <scope>NUCLEOTIDE SEQUENCE [LARGE SCALE GENOMIC DNA]</scope>
    <source>
        <strain evidence="14">DSM 17441 / JCM 13301 / NBRC 103674 / ABI70S6</strain>
    </source>
</reference>
<dbReference type="PIRSF" id="PIRSF000460">
    <property type="entry name" value="Pprylas_GlgP"/>
    <property type="match status" value="1"/>
</dbReference>
<dbReference type="InterPro" id="IPR011834">
    <property type="entry name" value="Agluc_phsphrylas"/>
</dbReference>
<evidence type="ECO:0000256" key="2">
    <source>
        <dbReference type="ARBA" id="ARBA00001933"/>
    </source>
</evidence>
<keyword evidence="9" id="KW-0119">Carbohydrate metabolism</keyword>
<keyword evidence="8 11" id="KW-0663">Pyridoxal phosphate</keyword>
<comment type="similarity">
    <text evidence="3">Belongs to the glycogen phosphorylase family.</text>
</comment>
<dbReference type="Pfam" id="PF00343">
    <property type="entry name" value="Phosphorylase"/>
    <property type="match status" value="1"/>
</dbReference>
<dbReference type="Pfam" id="PF11897">
    <property type="entry name" value="DUF3417"/>
    <property type="match status" value="1"/>
</dbReference>
<feature type="modified residue" description="N6-(pyridoxal phosphate)lysine" evidence="11">
    <location>
        <position position="587"/>
    </location>
</feature>
<dbReference type="STRING" id="1298851.TST_1560"/>
<keyword evidence="14" id="KW-1185">Reference proteome</keyword>
<proteinExistence type="inferred from homology"/>
<evidence type="ECO:0000256" key="8">
    <source>
        <dbReference type="ARBA" id="ARBA00022898"/>
    </source>
</evidence>
<evidence type="ECO:0000256" key="3">
    <source>
        <dbReference type="ARBA" id="ARBA00006047"/>
    </source>
</evidence>
<protein>
    <recommendedName>
        <fullName evidence="4">glycogen phosphorylase</fullName>
        <ecNumber evidence="4">2.4.1.1</ecNumber>
    </recommendedName>
</protein>
<dbReference type="PROSITE" id="PS00102">
    <property type="entry name" value="PHOSPHORYLASE"/>
    <property type="match status" value="1"/>
</dbReference>
<evidence type="ECO:0000256" key="1">
    <source>
        <dbReference type="ARBA" id="ARBA00001275"/>
    </source>
</evidence>
<evidence type="ECO:0000256" key="4">
    <source>
        <dbReference type="ARBA" id="ARBA00012591"/>
    </source>
</evidence>
<sequence length="693" mass="80844">MKLTPMQKLEELSYNLWWSWNLPARRLFKMIEPILWEEVQENPIELLKKTTRLQERLESQKFLDYLEYVYSQYKCYLSKHSLYDDRFSNPIAFFSPEYGLHHSLLIYAGGLGFLAGDILKESSDMGFPMVAFGFMYPQGYVKQRIRVDGWQEEVEETEKIGFMPTRKVMDEDGNWLKGYVYCRDEKIYFGVWKVEVGKTSLYLLDTNVEENAPWNREISSKLYVADKEIRLRQQMVLGFGGVILLERLGIEPSGFHINEDYPVFALLAKALRYVKHQGYSFEEALQKVRERSLFTTHTPLKAAVNVYPFHMIIEQFSFVSDVYGVDVKKILDLGTNPQNPQEGFNTTIMAIRLANNINAVSKKHCEVSRKMWGFLWEKEEENPITYVTNGVHLLTWTCCDYKDLLTKYLGANWQDNMDDEALWNLIDEIPGEVLWEQHMKFKLTLINHVVDRARKRWSKFRYDPHVLIAQGLLLDENALTIGFARRMTAYKRPDLIFYDVERLKRIVKNAEKPVQIIFAGKAHPADIEGKKLIQRIFNFAKDPDFEGRIAFIEGYDEWLAHYLVAGVDVWLNNPVPPLEASGTSGMKASMNGVLHFSILDGWWPEGYNGENGWAFGDYEVEGDRSAKDAEAIYSILENEIVPLYYDRDEKGIPRGWVRKMKEAIKTISPKFCTRRMMKEYINKFYAKMAGVEL</sequence>
<organism evidence="13 14">
    <name type="scientific">Thermosulfidibacter takaii (strain DSM 17441 / JCM 13301 / NBRC 103674 / ABI70S6)</name>
    <dbReference type="NCBI Taxonomy" id="1298851"/>
    <lineage>
        <taxon>Bacteria</taxon>
        <taxon>Pseudomonadati</taxon>
        <taxon>Thermosulfidibacterota</taxon>
        <taxon>Thermosulfidibacteria</taxon>
        <taxon>Thermosulfidibacterales</taxon>
        <taxon>Thermosulfidibacteraceae</taxon>
    </lineage>
</organism>